<gene>
    <name evidence="2" type="ORF">HPLM_LOCUS4387</name>
</gene>
<dbReference type="EMBL" id="UZAF01016206">
    <property type="protein sequence ID" value="VDO23126.1"/>
    <property type="molecule type" value="Genomic_DNA"/>
</dbReference>
<evidence type="ECO:0000313" key="2">
    <source>
        <dbReference type="EMBL" id="VDO23126.1"/>
    </source>
</evidence>
<dbReference type="WBParaSite" id="HPLM_0000439501-mRNA-1">
    <property type="protein sequence ID" value="HPLM_0000439501-mRNA-1"/>
    <property type="gene ID" value="HPLM_0000439501"/>
</dbReference>
<reference evidence="4" key="1">
    <citation type="submission" date="2017-02" db="UniProtKB">
        <authorList>
            <consortium name="WormBaseParasite"/>
        </authorList>
    </citation>
    <scope>IDENTIFICATION</scope>
</reference>
<organism evidence="4">
    <name type="scientific">Haemonchus placei</name>
    <name type="common">Barber's pole worm</name>
    <dbReference type="NCBI Taxonomy" id="6290"/>
    <lineage>
        <taxon>Eukaryota</taxon>
        <taxon>Metazoa</taxon>
        <taxon>Ecdysozoa</taxon>
        <taxon>Nematoda</taxon>
        <taxon>Chromadorea</taxon>
        <taxon>Rhabditida</taxon>
        <taxon>Rhabditina</taxon>
        <taxon>Rhabditomorpha</taxon>
        <taxon>Strongyloidea</taxon>
        <taxon>Trichostrongylidae</taxon>
        <taxon>Haemonchus</taxon>
    </lineage>
</organism>
<evidence type="ECO:0000313" key="4">
    <source>
        <dbReference type="WBParaSite" id="HPLM_0000439501-mRNA-1"/>
    </source>
</evidence>
<sequence>MRASSTSGSDGIKHVRRPAGGRYNSKYTTPSVKHCGGSFMDLLRKANPCTSAKNWPISEEACVQIWSWCTRMGHHQKRSSVSVPGFSPTYPDFCLCREV</sequence>
<name>A0A0N4W3J5_HAEPC</name>
<accession>A0A0N4W3J5</accession>
<feature type="region of interest" description="Disordered" evidence="1">
    <location>
        <begin position="1"/>
        <end position="26"/>
    </location>
</feature>
<proteinExistence type="predicted"/>
<keyword evidence="3" id="KW-1185">Reference proteome</keyword>
<evidence type="ECO:0000313" key="3">
    <source>
        <dbReference type="Proteomes" id="UP000268014"/>
    </source>
</evidence>
<evidence type="ECO:0000256" key="1">
    <source>
        <dbReference type="SAM" id="MobiDB-lite"/>
    </source>
</evidence>
<protein>
    <submittedName>
        <fullName evidence="2 4">Uncharacterized protein</fullName>
    </submittedName>
</protein>
<reference evidence="2 3" key="2">
    <citation type="submission" date="2018-11" db="EMBL/GenBank/DDBJ databases">
        <authorList>
            <consortium name="Pathogen Informatics"/>
        </authorList>
    </citation>
    <scope>NUCLEOTIDE SEQUENCE [LARGE SCALE GENOMIC DNA]</scope>
    <source>
        <strain evidence="2 3">MHpl1</strain>
    </source>
</reference>
<dbReference type="AlphaFoldDB" id="A0A0N4W3J5"/>
<dbReference type="Proteomes" id="UP000268014">
    <property type="component" value="Unassembled WGS sequence"/>
</dbReference>